<gene>
    <name evidence="1" type="ORF">METZ01_LOCUS474860</name>
</gene>
<reference evidence="1" key="1">
    <citation type="submission" date="2018-05" db="EMBL/GenBank/DDBJ databases">
        <authorList>
            <person name="Lanie J.A."/>
            <person name="Ng W.-L."/>
            <person name="Kazmierczak K.M."/>
            <person name="Andrzejewski T.M."/>
            <person name="Davidsen T.M."/>
            <person name="Wayne K.J."/>
            <person name="Tettelin H."/>
            <person name="Glass J.I."/>
            <person name="Rusch D."/>
            <person name="Podicherti R."/>
            <person name="Tsui H.-C.T."/>
            <person name="Winkler M.E."/>
        </authorList>
    </citation>
    <scope>NUCLEOTIDE SEQUENCE</scope>
</reference>
<name>A0A383BP44_9ZZZZ</name>
<protein>
    <submittedName>
        <fullName evidence="1">Uncharacterized protein</fullName>
    </submittedName>
</protein>
<proteinExistence type="predicted"/>
<feature type="non-terminal residue" evidence="1">
    <location>
        <position position="26"/>
    </location>
</feature>
<evidence type="ECO:0000313" key="1">
    <source>
        <dbReference type="EMBL" id="SVE22006.1"/>
    </source>
</evidence>
<dbReference type="EMBL" id="UINC01202282">
    <property type="protein sequence ID" value="SVE22006.1"/>
    <property type="molecule type" value="Genomic_DNA"/>
</dbReference>
<dbReference type="AlphaFoldDB" id="A0A383BP44"/>
<accession>A0A383BP44</accession>
<organism evidence="1">
    <name type="scientific">marine metagenome</name>
    <dbReference type="NCBI Taxonomy" id="408172"/>
    <lineage>
        <taxon>unclassified sequences</taxon>
        <taxon>metagenomes</taxon>
        <taxon>ecological metagenomes</taxon>
    </lineage>
</organism>
<sequence length="26" mass="3154">MPKRKPVIKSKKAFWSHLEEEENVIE</sequence>